<feature type="region of interest" description="Disordered" evidence="1">
    <location>
        <begin position="13"/>
        <end position="116"/>
    </location>
</feature>
<accession>A0A0U5GAT1</accession>
<evidence type="ECO:0000313" key="2">
    <source>
        <dbReference type="EMBL" id="CEL08886.1"/>
    </source>
</evidence>
<sequence>MAKPCVRLYVRRTLNQSSGSKSRPMCRPRRNPSIPILGITGASQKDSRSHGKPSWPTLRQPVFPLGQPLPPGTLERGAVEPRSQKKLEPWPRFRVGVGTRVGKGGGAHLRSTPLTSELTRTSRVKLSRVNLVPS</sequence>
<evidence type="ECO:0000256" key="1">
    <source>
        <dbReference type="SAM" id="MobiDB-lite"/>
    </source>
</evidence>
<dbReference type="AlphaFoldDB" id="A0A0U5GAT1"/>
<evidence type="ECO:0000313" key="3">
    <source>
        <dbReference type="Proteomes" id="UP000054771"/>
    </source>
</evidence>
<feature type="compositionally biased region" description="Basic and acidic residues" evidence="1">
    <location>
        <begin position="77"/>
        <end position="91"/>
    </location>
</feature>
<dbReference type="EMBL" id="CDMC01000012">
    <property type="protein sequence ID" value="CEL08886.1"/>
    <property type="molecule type" value="Genomic_DNA"/>
</dbReference>
<gene>
    <name evidence="2" type="ORF">ASPCAL12031</name>
</gene>
<keyword evidence="3" id="KW-1185">Reference proteome</keyword>
<reference evidence="3" key="1">
    <citation type="journal article" date="2016" name="Genome Announc.">
        <title>Draft genome sequences of fungus Aspergillus calidoustus.</title>
        <authorList>
            <person name="Horn F."/>
            <person name="Linde J."/>
            <person name="Mattern D.J."/>
            <person name="Walther G."/>
            <person name="Guthke R."/>
            <person name="Scherlach K."/>
            <person name="Martin K."/>
            <person name="Brakhage A.A."/>
            <person name="Petzke L."/>
            <person name="Valiante V."/>
        </authorList>
    </citation>
    <scope>NUCLEOTIDE SEQUENCE [LARGE SCALE GENOMIC DNA]</scope>
    <source>
        <strain evidence="3">SF006504</strain>
    </source>
</reference>
<proteinExistence type="predicted"/>
<name>A0A0U5GAT1_ASPCI</name>
<organism evidence="2 3">
    <name type="scientific">Aspergillus calidoustus</name>
    <dbReference type="NCBI Taxonomy" id="454130"/>
    <lineage>
        <taxon>Eukaryota</taxon>
        <taxon>Fungi</taxon>
        <taxon>Dikarya</taxon>
        <taxon>Ascomycota</taxon>
        <taxon>Pezizomycotina</taxon>
        <taxon>Eurotiomycetes</taxon>
        <taxon>Eurotiomycetidae</taxon>
        <taxon>Eurotiales</taxon>
        <taxon>Aspergillaceae</taxon>
        <taxon>Aspergillus</taxon>
        <taxon>Aspergillus subgen. Nidulantes</taxon>
    </lineage>
</organism>
<protein>
    <submittedName>
        <fullName evidence="2">Uncharacterized protein</fullName>
    </submittedName>
</protein>
<dbReference type="Proteomes" id="UP000054771">
    <property type="component" value="Unassembled WGS sequence"/>
</dbReference>